<dbReference type="InterPro" id="IPR010994">
    <property type="entry name" value="RuvA_2-like"/>
</dbReference>
<evidence type="ECO:0000313" key="5">
    <source>
        <dbReference type="Proteomes" id="UP000178735"/>
    </source>
</evidence>
<reference evidence="4 5" key="1">
    <citation type="journal article" date="2016" name="Nat. Commun.">
        <title>Thousands of microbial genomes shed light on interconnected biogeochemical processes in an aquifer system.</title>
        <authorList>
            <person name="Anantharaman K."/>
            <person name="Brown C.T."/>
            <person name="Hug L.A."/>
            <person name="Sharon I."/>
            <person name="Castelle C.J."/>
            <person name="Probst A.J."/>
            <person name="Thomas B.C."/>
            <person name="Singh A."/>
            <person name="Wilkins M.J."/>
            <person name="Karaoz U."/>
            <person name="Brodie E.L."/>
            <person name="Williams K.H."/>
            <person name="Hubbard S.S."/>
            <person name="Banfield J.F."/>
        </authorList>
    </citation>
    <scope>NUCLEOTIDE SEQUENCE [LARGE SCALE GENOMIC DNA]</scope>
</reference>
<feature type="chain" id="PRO_5009533654" description="Helix-hairpin-helix DNA-binding motif class 1 domain-containing protein" evidence="2">
    <location>
        <begin position="40"/>
        <end position="371"/>
    </location>
</feature>
<feature type="signal peptide" evidence="2">
    <location>
        <begin position="1"/>
        <end position="39"/>
    </location>
</feature>
<evidence type="ECO:0000256" key="1">
    <source>
        <dbReference type="SAM" id="MobiDB-lite"/>
    </source>
</evidence>
<dbReference type="GO" id="GO:0015628">
    <property type="term" value="P:protein secretion by the type II secretion system"/>
    <property type="evidence" value="ECO:0007669"/>
    <property type="project" value="TreeGrafter"/>
</dbReference>
<feature type="compositionally biased region" description="Acidic residues" evidence="1">
    <location>
        <begin position="125"/>
        <end position="137"/>
    </location>
</feature>
<dbReference type="Pfam" id="PF13424">
    <property type="entry name" value="TPR_12"/>
    <property type="match status" value="1"/>
</dbReference>
<feature type="compositionally biased region" description="Basic and acidic residues" evidence="1">
    <location>
        <begin position="207"/>
        <end position="224"/>
    </location>
</feature>
<evidence type="ECO:0000313" key="4">
    <source>
        <dbReference type="EMBL" id="OGM07565.1"/>
    </source>
</evidence>
<dbReference type="SMART" id="SM00278">
    <property type="entry name" value="HhH1"/>
    <property type="match status" value="2"/>
</dbReference>
<proteinExistence type="predicted"/>
<dbReference type="Pfam" id="PF12836">
    <property type="entry name" value="HHH_3"/>
    <property type="match status" value="1"/>
</dbReference>
<keyword evidence="2" id="KW-0732">Signal</keyword>
<gene>
    <name evidence="4" type="ORF">A2008_01465</name>
</gene>
<dbReference type="GO" id="GO:0006281">
    <property type="term" value="P:DNA repair"/>
    <property type="evidence" value="ECO:0007669"/>
    <property type="project" value="InterPro"/>
</dbReference>
<dbReference type="SUPFAM" id="SSF48452">
    <property type="entry name" value="TPR-like"/>
    <property type="match status" value="1"/>
</dbReference>
<evidence type="ECO:0000256" key="2">
    <source>
        <dbReference type="SAM" id="SignalP"/>
    </source>
</evidence>
<feature type="domain" description="Helix-hairpin-helix DNA-binding motif class 1" evidence="3">
    <location>
        <begin position="80"/>
        <end position="99"/>
    </location>
</feature>
<dbReference type="SMART" id="SM00028">
    <property type="entry name" value="TPR"/>
    <property type="match status" value="2"/>
</dbReference>
<sequence length="371" mass="39574">MNGVKKNKKINFMKTAAGFIAAIISAVCLSLAASGVSRAAGVDINSANFEKLIEIDGISEVTAAKIIKYRRENNGFKTVYDLMKVDSVSGELFEQIKDEITAGAPSGGPRPPAGPKPSAGQNQPGEEDEDEEEEEGQEPPAIDPGQPLRPAASDRMADPDETGGSPSAPGVSGQPSAGAAVPARGSGRIASEEDAGGGETQGGAAAHETDYSFEEGRKTSEARKAAGSSGGGLRSSRIGEIKKISLTPENYYKVIIGLMRLAKYEKAESNIADFVKKFPSDKKSDDMNYLMGACLEEAEKYKEAIELYEKVHDNQNSELRAIALFRIGVCFDLIGKSADALDNYRKYVSSFPASSCVKEAENRIEEMLKTK</sequence>
<dbReference type="Gene3D" id="1.25.40.10">
    <property type="entry name" value="Tetratricopeptide repeat domain"/>
    <property type="match status" value="1"/>
</dbReference>
<dbReference type="InterPro" id="IPR051675">
    <property type="entry name" value="Endo/Exo/Phosphatase_dom_1"/>
</dbReference>
<dbReference type="SUPFAM" id="SSF47781">
    <property type="entry name" value="RuvA domain 2-like"/>
    <property type="match status" value="1"/>
</dbReference>
<dbReference type="AlphaFoldDB" id="A0A1F7WZU1"/>
<protein>
    <recommendedName>
        <fullName evidence="3">Helix-hairpin-helix DNA-binding motif class 1 domain-containing protein</fullName>
    </recommendedName>
</protein>
<dbReference type="Proteomes" id="UP000178735">
    <property type="component" value="Unassembled WGS sequence"/>
</dbReference>
<comment type="caution">
    <text evidence="4">The sequence shown here is derived from an EMBL/GenBank/DDBJ whole genome shotgun (WGS) entry which is preliminary data.</text>
</comment>
<dbReference type="GO" id="GO:0015627">
    <property type="term" value="C:type II protein secretion system complex"/>
    <property type="evidence" value="ECO:0007669"/>
    <property type="project" value="TreeGrafter"/>
</dbReference>
<feature type="domain" description="Helix-hairpin-helix DNA-binding motif class 1" evidence="3">
    <location>
        <begin position="50"/>
        <end position="69"/>
    </location>
</feature>
<dbReference type="GO" id="GO:0003677">
    <property type="term" value="F:DNA binding"/>
    <property type="evidence" value="ECO:0007669"/>
    <property type="project" value="InterPro"/>
</dbReference>
<dbReference type="STRING" id="1817813.A2008_01465"/>
<accession>A0A1F7WZU1</accession>
<name>A0A1F7WZU1_9BACT</name>
<dbReference type="InterPro" id="IPR019734">
    <property type="entry name" value="TPR_rpt"/>
</dbReference>
<dbReference type="PANTHER" id="PTHR21180:SF32">
    <property type="entry name" value="ENDONUCLEASE_EXONUCLEASE_PHOSPHATASE FAMILY DOMAIN-CONTAINING PROTEIN 1"/>
    <property type="match status" value="1"/>
</dbReference>
<feature type="region of interest" description="Disordered" evidence="1">
    <location>
        <begin position="101"/>
        <end position="234"/>
    </location>
</feature>
<dbReference type="InterPro" id="IPR011990">
    <property type="entry name" value="TPR-like_helical_dom_sf"/>
</dbReference>
<dbReference type="InterPro" id="IPR003583">
    <property type="entry name" value="Hlx-hairpin-Hlx_DNA-bd_motif"/>
</dbReference>
<dbReference type="Gene3D" id="1.10.150.280">
    <property type="entry name" value="AF1531-like domain"/>
    <property type="match status" value="1"/>
</dbReference>
<dbReference type="PANTHER" id="PTHR21180">
    <property type="entry name" value="ENDONUCLEASE/EXONUCLEASE/PHOSPHATASE FAMILY DOMAIN-CONTAINING PROTEIN 1"/>
    <property type="match status" value="1"/>
</dbReference>
<dbReference type="EMBL" id="MGFH01000041">
    <property type="protein sequence ID" value="OGM07565.1"/>
    <property type="molecule type" value="Genomic_DNA"/>
</dbReference>
<evidence type="ECO:0000259" key="3">
    <source>
        <dbReference type="SMART" id="SM00278"/>
    </source>
</evidence>
<organism evidence="4 5">
    <name type="scientific">Candidatus Wallbacteria bacterium GWC2_49_35</name>
    <dbReference type="NCBI Taxonomy" id="1817813"/>
    <lineage>
        <taxon>Bacteria</taxon>
        <taxon>Candidatus Walliibacteriota</taxon>
    </lineage>
</organism>